<dbReference type="PIRSF" id="PIRSF000194">
    <property type="entry name" value="DHFR"/>
    <property type="match status" value="1"/>
</dbReference>
<dbReference type="GO" id="GO:0006730">
    <property type="term" value="P:one-carbon metabolic process"/>
    <property type="evidence" value="ECO:0007669"/>
    <property type="project" value="UniProtKB-KW"/>
</dbReference>
<dbReference type="GO" id="GO:0050661">
    <property type="term" value="F:NADP binding"/>
    <property type="evidence" value="ECO:0007669"/>
    <property type="project" value="InterPro"/>
</dbReference>
<evidence type="ECO:0000256" key="5">
    <source>
        <dbReference type="ARBA" id="ARBA00023002"/>
    </source>
</evidence>
<dbReference type="GO" id="GO:0046654">
    <property type="term" value="P:tetrahydrofolate biosynthetic process"/>
    <property type="evidence" value="ECO:0007669"/>
    <property type="project" value="InterPro"/>
</dbReference>
<name>A0A160TDQ2_9ZZZZ</name>
<dbReference type="PANTHER" id="PTHR48069">
    <property type="entry name" value="DIHYDROFOLATE REDUCTASE"/>
    <property type="match status" value="1"/>
</dbReference>
<evidence type="ECO:0000313" key="7">
    <source>
        <dbReference type="EMBL" id="CUS42141.1"/>
    </source>
</evidence>
<dbReference type="InterPro" id="IPR001796">
    <property type="entry name" value="DHFR_dom"/>
</dbReference>
<protein>
    <recommendedName>
        <fullName evidence="2">dihydrofolate reductase</fullName>
        <ecNumber evidence="2">1.5.1.3</ecNumber>
    </recommendedName>
</protein>
<keyword evidence="4" id="KW-0521">NADP</keyword>
<proteinExistence type="predicted"/>
<dbReference type="PROSITE" id="PS00075">
    <property type="entry name" value="DHFR_1"/>
    <property type="match status" value="1"/>
</dbReference>
<evidence type="ECO:0000256" key="4">
    <source>
        <dbReference type="ARBA" id="ARBA00022857"/>
    </source>
</evidence>
<keyword evidence="3" id="KW-0554">One-carbon metabolism</keyword>
<sequence length="167" mass="18650">MKLSLMVAVAQNRVIGRNNALPWYLPEDLKYFKKTTLGKPIIMGRKTFESIGKPLPGRTNIIITRQPDFTADGIKVVHTVEAARELAESICLVNGQDEAMIIGGAEIYGLTLPHCDRLYLTEVHADVEGDAFFPEYDKAAWQEVAREDFAADGPNPYNYSFVVYEPA</sequence>
<dbReference type="InterPro" id="IPR012259">
    <property type="entry name" value="DHFR"/>
</dbReference>
<dbReference type="SUPFAM" id="SSF53597">
    <property type="entry name" value="Dihydrofolate reductase-like"/>
    <property type="match status" value="1"/>
</dbReference>
<dbReference type="FunFam" id="3.40.430.10:FF:000001">
    <property type="entry name" value="Dihydrofolate reductase"/>
    <property type="match status" value="1"/>
</dbReference>
<dbReference type="InterPro" id="IPR017925">
    <property type="entry name" value="DHFR_CS"/>
</dbReference>
<dbReference type="Pfam" id="PF00186">
    <property type="entry name" value="DHFR_1"/>
    <property type="match status" value="1"/>
</dbReference>
<keyword evidence="5 7" id="KW-0560">Oxidoreductase</keyword>
<feature type="domain" description="DHFR" evidence="6">
    <location>
        <begin position="2"/>
        <end position="166"/>
    </location>
</feature>
<dbReference type="Gene3D" id="3.40.430.10">
    <property type="entry name" value="Dihydrofolate Reductase, subunit A"/>
    <property type="match status" value="1"/>
</dbReference>
<dbReference type="PANTHER" id="PTHR48069:SF3">
    <property type="entry name" value="DIHYDROFOLATE REDUCTASE"/>
    <property type="match status" value="1"/>
</dbReference>
<organism evidence="7">
    <name type="scientific">hydrothermal vent metagenome</name>
    <dbReference type="NCBI Taxonomy" id="652676"/>
    <lineage>
        <taxon>unclassified sequences</taxon>
        <taxon>metagenomes</taxon>
        <taxon>ecological metagenomes</taxon>
    </lineage>
</organism>
<evidence type="ECO:0000256" key="2">
    <source>
        <dbReference type="ARBA" id="ARBA00012856"/>
    </source>
</evidence>
<evidence type="ECO:0000259" key="6">
    <source>
        <dbReference type="PROSITE" id="PS51330"/>
    </source>
</evidence>
<comment type="pathway">
    <text evidence="1">Cofactor biosynthesis; tetrahydrofolate biosynthesis; 5,6,7,8-tetrahydrofolate from 7,8-dihydrofolate: step 1/1.</text>
</comment>
<dbReference type="GO" id="GO:0046452">
    <property type="term" value="P:dihydrofolate metabolic process"/>
    <property type="evidence" value="ECO:0007669"/>
    <property type="project" value="TreeGrafter"/>
</dbReference>
<dbReference type="PRINTS" id="PR00070">
    <property type="entry name" value="DHFR"/>
</dbReference>
<accession>A0A160TDQ2</accession>
<dbReference type="EMBL" id="CZQC01000061">
    <property type="protein sequence ID" value="CUS42141.1"/>
    <property type="molecule type" value="Genomic_DNA"/>
</dbReference>
<dbReference type="EC" id="1.5.1.3" evidence="2"/>
<dbReference type="InterPro" id="IPR024072">
    <property type="entry name" value="DHFR-like_dom_sf"/>
</dbReference>
<dbReference type="CDD" id="cd00209">
    <property type="entry name" value="DHFR"/>
    <property type="match status" value="1"/>
</dbReference>
<evidence type="ECO:0000256" key="1">
    <source>
        <dbReference type="ARBA" id="ARBA00004903"/>
    </source>
</evidence>
<reference evidence="7" key="1">
    <citation type="submission" date="2015-10" db="EMBL/GenBank/DDBJ databases">
        <authorList>
            <person name="Gilbert D.G."/>
        </authorList>
    </citation>
    <scope>NUCLEOTIDE SEQUENCE</scope>
</reference>
<dbReference type="GO" id="GO:0043168">
    <property type="term" value="F:anion binding"/>
    <property type="evidence" value="ECO:0007669"/>
    <property type="project" value="UniProtKB-ARBA"/>
</dbReference>
<dbReference type="GO" id="GO:0004146">
    <property type="term" value="F:dihydrofolate reductase activity"/>
    <property type="evidence" value="ECO:0007669"/>
    <property type="project" value="UniProtKB-EC"/>
</dbReference>
<dbReference type="GO" id="GO:0046655">
    <property type="term" value="P:folic acid metabolic process"/>
    <property type="evidence" value="ECO:0007669"/>
    <property type="project" value="TreeGrafter"/>
</dbReference>
<gene>
    <name evidence="7" type="ORF">MGWOODY_Tha1423</name>
</gene>
<dbReference type="AlphaFoldDB" id="A0A160TDQ2"/>
<dbReference type="PROSITE" id="PS51330">
    <property type="entry name" value="DHFR_2"/>
    <property type="match status" value="1"/>
</dbReference>
<evidence type="ECO:0000256" key="3">
    <source>
        <dbReference type="ARBA" id="ARBA00022563"/>
    </source>
</evidence>
<dbReference type="GO" id="GO:0005829">
    <property type="term" value="C:cytosol"/>
    <property type="evidence" value="ECO:0007669"/>
    <property type="project" value="TreeGrafter"/>
</dbReference>